<protein>
    <submittedName>
        <fullName evidence="15">G-protein coupled receptor 183-like</fullName>
    </submittedName>
</protein>
<feature type="transmembrane region" description="Helical" evidence="13">
    <location>
        <begin position="140"/>
        <end position="162"/>
    </location>
</feature>
<dbReference type="PRINTS" id="PR00237">
    <property type="entry name" value="GPCRRHODOPSN"/>
</dbReference>
<evidence type="ECO:0000256" key="6">
    <source>
        <dbReference type="ARBA" id="ARBA00023040"/>
    </source>
</evidence>
<dbReference type="HOGENOM" id="CLU_009579_8_2_1"/>
<feature type="transmembrane region" description="Helical" evidence="13">
    <location>
        <begin position="237"/>
        <end position="255"/>
    </location>
</feature>
<dbReference type="GeneTree" id="ENSGT01030000234518"/>
<dbReference type="GO" id="GO:0005886">
    <property type="term" value="C:plasma membrane"/>
    <property type="evidence" value="ECO:0007669"/>
    <property type="project" value="UniProtKB-SubCell"/>
</dbReference>
<evidence type="ECO:0000256" key="4">
    <source>
        <dbReference type="ARBA" id="ARBA00022859"/>
    </source>
</evidence>
<keyword evidence="6 12" id="KW-0297">G-protein coupled receptor</keyword>
<evidence type="ECO:0000259" key="14">
    <source>
        <dbReference type="PROSITE" id="PS50262"/>
    </source>
</evidence>
<comment type="similarity">
    <text evidence="12">Belongs to the G-protein coupled receptor 1 family.</text>
</comment>
<keyword evidence="3 12" id="KW-0812">Transmembrane</keyword>
<dbReference type="EMBL" id="AHAT01039116">
    <property type="status" value="NOT_ANNOTATED_CDS"/>
    <property type="molecule type" value="Genomic_DNA"/>
</dbReference>
<dbReference type="PRINTS" id="PR01157">
    <property type="entry name" value="P2YPURNOCPTR"/>
</dbReference>
<dbReference type="PROSITE" id="PS00237">
    <property type="entry name" value="G_PROTEIN_RECEP_F1_1"/>
    <property type="match status" value="1"/>
</dbReference>
<dbReference type="InterPro" id="IPR047160">
    <property type="entry name" value="GP183-like"/>
</dbReference>
<evidence type="ECO:0000313" key="16">
    <source>
        <dbReference type="Proteomes" id="UP000018468"/>
    </source>
</evidence>
<feature type="transmembrane region" description="Helical" evidence="13">
    <location>
        <begin position="191"/>
        <end position="213"/>
    </location>
</feature>
<keyword evidence="9" id="KW-1015">Disulfide bond</keyword>
<dbReference type="PANTHER" id="PTHR24237">
    <property type="entry name" value="G-PROTEIN COUPLED RECEPTOR"/>
    <property type="match status" value="1"/>
</dbReference>
<evidence type="ECO:0000256" key="9">
    <source>
        <dbReference type="ARBA" id="ARBA00023157"/>
    </source>
</evidence>
<dbReference type="OMA" id="ALMNINC"/>
<dbReference type="Pfam" id="PF00001">
    <property type="entry name" value="7tm_1"/>
    <property type="match status" value="1"/>
</dbReference>
<evidence type="ECO:0000256" key="12">
    <source>
        <dbReference type="RuleBase" id="RU000688"/>
    </source>
</evidence>
<reference evidence="16" key="1">
    <citation type="submission" date="2011-12" db="EMBL/GenBank/DDBJ databases">
        <title>The Draft Genome of Lepisosteus oculatus.</title>
        <authorList>
            <consortium name="The Broad Institute Genome Assembly &amp; Analysis Group"/>
            <consortium name="Computational R&amp;D Group"/>
            <consortium name="and Sequencing Platform"/>
            <person name="Di Palma F."/>
            <person name="Alfoldi J."/>
            <person name="Johnson J."/>
            <person name="Berlin A."/>
            <person name="Gnerre S."/>
            <person name="Jaffe D."/>
            <person name="MacCallum I."/>
            <person name="Young S."/>
            <person name="Walker B.J."/>
            <person name="Lander E.S."/>
            <person name="Lindblad-Toh K."/>
        </authorList>
    </citation>
    <scope>NUCLEOTIDE SEQUENCE [LARGE SCALE GENOMIC DNA]</scope>
</reference>
<evidence type="ECO:0000256" key="8">
    <source>
        <dbReference type="ARBA" id="ARBA00023136"/>
    </source>
</evidence>
<dbReference type="InterPro" id="IPR000276">
    <property type="entry name" value="GPCR_Rhodpsn"/>
</dbReference>
<comment type="subcellular location">
    <subcellularLocation>
        <location evidence="1">Cell membrane</location>
        <topology evidence="1">Multi-pass membrane protein</topology>
    </subcellularLocation>
</comment>
<dbReference type="PANTHER" id="PTHR24237:SF7">
    <property type="entry name" value="G-PROTEIN COUPLED RECEPTOR 183"/>
    <property type="match status" value="1"/>
</dbReference>
<dbReference type="AlphaFoldDB" id="W5NLU6"/>
<feature type="transmembrane region" description="Helical" evidence="13">
    <location>
        <begin position="60"/>
        <end position="82"/>
    </location>
</feature>
<keyword evidence="4" id="KW-0391">Immunity</keyword>
<dbReference type="GO" id="GO:0002250">
    <property type="term" value="P:adaptive immune response"/>
    <property type="evidence" value="ECO:0007669"/>
    <property type="project" value="UniProtKB-KW"/>
</dbReference>
<evidence type="ECO:0000256" key="5">
    <source>
        <dbReference type="ARBA" id="ARBA00022989"/>
    </source>
</evidence>
<evidence type="ECO:0000313" key="15">
    <source>
        <dbReference type="Ensembl" id="ENSLOCP00000021605.1"/>
    </source>
</evidence>
<organism evidence="15 16">
    <name type="scientific">Lepisosteus oculatus</name>
    <name type="common">Spotted gar</name>
    <dbReference type="NCBI Taxonomy" id="7918"/>
    <lineage>
        <taxon>Eukaryota</taxon>
        <taxon>Metazoa</taxon>
        <taxon>Chordata</taxon>
        <taxon>Craniata</taxon>
        <taxon>Vertebrata</taxon>
        <taxon>Euteleostomi</taxon>
        <taxon>Actinopterygii</taxon>
        <taxon>Neopterygii</taxon>
        <taxon>Holostei</taxon>
        <taxon>Semionotiformes</taxon>
        <taxon>Lepisosteidae</taxon>
        <taxon>Lepisosteus</taxon>
    </lineage>
</organism>
<keyword evidence="16" id="KW-1185">Reference proteome</keyword>
<evidence type="ECO:0000256" key="10">
    <source>
        <dbReference type="ARBA" id="ARBA00023170"/>
    </source>
</evidence>
<dbReference type="GO" id="GO:0004930">
    <property type="term" value="F:G protein-coupled receptor activity"/>
    <property type="evidence" value="ECO:0000318"/>
    <property type="project" value="GO_Central"/>
</dbReference>
<name>W5NLU6_LEPOC</name>
<dbReference type="Bgee" id="ENSLOCG00000017500">
    <property type="expression patterns" value="Expressed in pharyngeal gill and 8 other cell types or tissues"/>
</dbReference>
<evidence type="ECO:0000256" key="1">
    <source>
        <dbReference type="ARBA" id="ARBA00004651"/>
    </source>
</evidence>
<dbReference type="Proteomes" id="UP000018468">
    <property type="component" value="Linkage group LG7"/>
</dbReference>
<dbReference type="SUPFAM" id="SSF81321">
    <property type="entry name" value="Family A G protein-coupled receptor-like"/>
    <property type="match status" value="1"/>
</dbReference>
<dbReference type="eggNOG" id="ENOG502QQI9">
    <property type="taxonomic scope" value="Eukaryota"/>
</dbReference>
<keyword evidence="2" id="KW-1003">Cell membrane</keyword>
<proteinExistence type="inferred from homology"/>
<dbReference type="GeneID" id="102692485"/>
<evidence type="ECO:0000256" key="2">
    <source>
        <dbReference type="ARBA" id="ARBA00022475"/>
    </source>
</evidence>
<dbReference type="Ensembl" id="ENSLOCT00000021642.1">
    <property type="protein sequence ID" value="ENSLOCP00000021605.1"/>
    <property type="gene ID" value="ENSLOCG00000017500.1"/>
</dbReference>
<evidence type="ECO:0000256" key="7">
    <source>
        <dbReference type="ARBA" id="ARBA00023130"/>
    </source>
</evidence>
<accession>W5NLU6</accession>
<feature type="transmembrane region" description="Helical" evidence="13">
    <location>
        <begin position="102"/>
        <end position="120"/>
    </location>
</feature>
<keyword evidence="5 13" id="KW-1133">Transmembrane helix</keyword>
<dbReference type="OrthoDB" id="10021141at2759"/>
<dbReference type="PROSITE" id="PS50262">
    <property type="entry name" value="G_PROTEIN_RECEP_F1_2"/>
    <property type="match status" value="1"/>
</dbReference>
<dbReference type="Gene3D" id="1.20.1070.10">
    <property type="entry name" value="Rhodopsin 7-helix transmembrane proteins"/>
    <property type="match status" value="1"/>
</dbReference>
<dbReference type="InParanoid" id="W5NLU6"/>
<keyword evidence="8 13" id="KW-0472">Membrane</keyword>
<evidence type="ECO:0000256" key="3">
    <source>
        <dbReference type="ARBA" id="ARBA00022692"/>
    </source>
</evidence>
<sequence>MELSEQMMFSNSSCPNFQYKKEFSVWFSIFYTVLCIAGVSLNGLALYSIHKRKEKITSSLLYLINLTMADFFFAFLLPLRIVYFAMGFRWKLGEAVCRISGYLFYLNIYSGINFMVCLSVDRYIAVMHPITLQRFRNVSFAKGICIFVWIFTCAVNSITMFLPNLYVKNGTDELCMEYSTLQNNPGLPGKVLISCLVSYCLPLLILFFCYWCVGVKVCQMFWKNPVRNKPGRFHRKSLRIIVVVLLGFCLCYTPYHVNLAQHMVKVLRGPVACDTHQTFKVYLQSTISVMNLSFFFDPFIYFSAFRNHRLFAFKCQTRRVIDNPSSSSKTSSSGTD</sequence>
<dbReference type="FunFam" id="1.20.1070.10:FF:000017">
    <property type="entry name" value="lysophosphatidic acid receptor 4"/>
    <property type="match status" value="1"/>
</dbReference>
<keyword evidence="11 12" id="KW-0807">Transducer</keyword>
<feature type="domain" description="G-protein coupled receptors family 1 profile" evidence="14">
    <location>
        <begin position="41"/>
        <end position="301"/>
    </location>
</feature>
<keyword evidence="7" id="KW-1064">Adaptive immunity</keyword>
<keyword evidence="10 12" id="KW-0675">Receptor</keyword>
<evidence type="ECO:0000256" key="13">
    <source>
        <dbReference type="SAM" id="Phobius"/>
    </source>
</evidence>
<dbReference type="GO" id="GO:0008142">
    <property type="term" value="F:oxysterol binding"/>
    <property type="evidence" value="ECO:0007669"/>
    <property type="project" value="InterPro"/>
</dbReference>
<reference evidence="15" key="3">
    <citation type="submission" date="2025-09" db="UniProtKB">
        <authorList>
            <consortium name="Ensembl"/>
        </authorList>
    </citation>
    <scope>IDENTIFICATION</scope>
</reference>
<dbReference type="KEGG" id="loc:102692485"/>
<evidence type="ECO:0000256" key="11">
    <source>
        <dbReference type="ARBA" id="ARBA00023224"/>
    </source>
</evidence>
<feature type="transmembrane region" description="Helical" evidence="13">
    <location>
        <begin position="25"/>
        <end position="48"/>
    </location>
</feature>
<dbReference type="InterPro" id="IPR017452">
    <property type="entry name" value="GPCR_Rhodpsn_7TM"/>
</dbReference>
<feature type="transmembrane region" description="Helical" evidence="13">
    <location>
        <begin position="281"/>
        <end position="304"/>
    </location>
</feature>
<reference evidence="15" key="2">
    <citation type="submission" date="2025-08" db="UniProtKB">
        <authorList>
            <consortium name="Ensembl"/>
        </authorList>
    </citation>
    <scope>IDENTIFICATION</scope>
</reference>